<dbReference type="EMBL" id="AAOW01000009">
    <property type="protein sequence ID" value="EAR61272.1"/>
    <property type="molecule type" value="Genomic_DNA"/>
</dbReference>
<dbReference type="OrthoDB" id="6202147at2"/>
<dbReference type="Proteomes" id="UP000002171">
    <property type="component" value="Unassembled WGS sequence"/>
</dbReference>
<keyword evidence="2" id="KW-1185">Reference proteome</keyword>
<dbReference type="AlphaFoldDB" id="A0A7U8GRE1"/>
<name>A0A7U8GRE1_NEPCE</name>
<accession>A0A7U8GRE1</accession>
<evidence type="ECO:0000313" key="2">
    <source>
        <dbReference type="Proteomes" id="UP000002171"/>
    </source>
</evidence>
<evidence type="ECO:0000313" key="1">
    <source>
        <dbReference type="EMBL" id="EAR61272.1"/>
    </source>
</evidence>
<proteinExistence type="predicted"/>
<gene>
    <name evidence="1" type="ORF">MED92_11114</name>
</gene>
<sequence length="305" mass="34959">MAAYIGSIINNLILDTIVKNNRGELEKGIYKVDLNGGHTKLFSLDFDVNFKYCYADGVLKVWTERVENLENVSVSGIKIYNEALSYKLPPGKQHSFSHCELKDSIEGYAIYYLNNGEYIKSYRSKSTISTSFKSNKGDVYLVDENGNEIDIGIKKGYLTDPEYVGYKNAYFGYRLVSRCGHLWWLYTEGWDSENEKLCFGEWSYSGGSITITPIRDGLFLEHHTTSNKKAKAYVYVNNREYKVEKNIVRGAVSSPDGCKVAYGFGDFNKIESKLKLRQYLKVFDSCKYIKSNDFLRFNDGLLKNF</sequence>
<organism evidence="1 2">
    <name type="scientific">Neptuniibacter caesariensis</name>
    <dbReference type="NCBI Taxonomy" id="207954"/>
    <lineage>
        <taxon>Bacteria</taxon>
        <taxon>Pseudomonadati</taxon>
        <taxon>Pseudomonadota</taxon>
        <taxon>Gammaproteobacteria</taxon>
        <taxon>Oceanospirillales</taxon>
        <taxon>Oceanospirillaceae</taxon>
        <taxon>Neptuniibacter</taxon>
    </lineage>
</organism>
<reference evidence="1 2" key="1">
    <citation type="submission" date="2006-02" db="EMBL/GenBank/DDBJ databases">
        <authorList>
            <person name="Pinhassi J."/>
            <person name="Pedros-Alio C."/>
            <person name="Ferriera S."/>
            <person name="Johnson J."/>
            <person name="Kravitz S."/>
            <person name="Halpern A."/>
            <person name="Remington K."/>
            <person name="Beeson K."/>
            <person name="Tran B."/>
            <person name="Rogers Y.-H."/>
            <person name="Friedman R."/>
            <person name="Venter J.C."/>
        </authorList>
    </citation>
    <scope>NUCLEOTIDE SEQUENCE [LARGE SCALE GENOMIC DNA]</scope>
    <source>
        <strain evidence="1 2">MED92</strain>
    </source>
</reference>
<dbReference type="RefSeq" id="WP_007019926.1">
    <property type="nucleotide sequence ID" value="NZ_CH724125.1"/>
</dbReference>
<comment type="caution">
    <text evidence="1">The sequence shown here is derived from an EMBL/GenBank/DDBJ whole genome shotgun (WGS) entry which is preliminary data.</text>
</comment>
<protein>
    <submittedName>
        <fullName evidence="1">Uncharacterized protein</fullName>
    </submittedName>
</protein>